<dbReference type="PROSITE" id="PS00211">
    <property type="entry name" value="ABC_TRANSPORTER_1"/>
    <property type="match status" value="1"/>
</dbReference>
<feature type="transmembrane region" description="Helical" evidence="11">
    <location>
        <begin position="51"/>
        <end position="84"/>
    </location>
</feature>
<comment type="caution">
    <text evidence="14">The sequence shown here is derived from an EMBL/GenBank/DDBJ whole genome shotgun (WGS) entry which is preliminary data.</text>
</comment>
<evidence type="ECO:0000313" key="15">
    <source>
        <dbReference type="Proteomes" id="UP000568380"/>
    </source>
</evidence>
<dbReference type="PROSITE" id="PS50929">
    <property type="entry name" value="ABC_TM1F"/>
    <property type="match status" value="1"/>
</dbReference>
<evidence type="ECO:0000259" key="13">
    <source>
        <dbReference type="PROSITE" id="PS50929"/>
    </source>
</evidence>
<keyword evidence="15" id="KW-1185">Reference proteome</keyword>
<dbReference type="InterPro" id="IPR003593">
    <property type="entry name" value="AAA+_ATPase"/>
</dbReference>
<evidence type="ECO:0000256" key="10">
    <source>
        <dbReference type="ARBA" id="ARBA00023455"/>
    </source>
</evidence>
<proteinExistence type="inferred from homology"/>
<dbReference type="GO" id="GO:0140359">
    <property type="term" value="F:ABC-type transporter activity"/>
    <property type="evidence" value="ECO:0007669"/>
    <property type="project" value="InterPro"/>
</dbReference>
<sequence>MIFQTLRLAGDRGAAVRYASLLTLSTILRAGAMLSLVPLLSALFSATPADALPWIAVLAALVAAGWASDYAVTGAGFAIGFGLLNNLETQIVDRLQRIPLGWFTSERRTGAQRTLTSSGRELCQGITHLLTPTVNALALPALIGAGLLFVAWPLGLVALAAVPLLLGALWLSGRWLRAADSSYDAASGELAQRVIELAQSQPALRTAGRTGVEGTAIGRALTRQRKAALRLIGLGIPGQLVFGFATQAALLGLAATAVTLGVSGELNAAEVVAVIIVIVRFIEPFTTLADLSPALQNMRGTLARVHAILDAPALDPAQGDEEILPRRDAAALELRDVHFGYEPGHDTIAGVSLTVERGTTTAVVGPSGAGKSTLLALIARFHDVAAGAVHVRGHDVRHYDPAVLMGQLGIVFQDVYLFDASLYDNVRLGNPAATEDEIRAAATAAQLDEIIVRLPNGWETRVGERGTSLSGGERQRVSIARALLKNAPLLLLDEATAALDTNNERAIIGALESTGQDRATLIIAHRLSTIARADQIVFLEAGRVVESGTLPELLALNGRFAGYWRQREQAAGWTLVP</sequence>
<accession>A0A7W7ZXR1</accession>
<dbReference type="PANTHER" id="PTHR24221:SF654">
    <property type="entry name" value="ATP-BINDING CASSETTE SUB-FAMILY B MEMBER 6"/>
    <property type="match status" value="1"/>
</dbReference>
<comment type="subcellular location">
    <subcellularLocation>
        <location evidence="1">Cell inner membrane</location>
        <topology evidence="1">Multi-pass membrane protein</topology>
    </subcellularLocation>
</comment>
<evidence type="ECO:0000256" key="11">
    <source>
        <dbReference type="SAM" id="Phobius"/>
    </source>
</evidence>
<keyword evidence="3" id="KW-1003">Cell membrane</keyword>
<keyword evidence="9 11" id="KW-0472">Membrane</keyword>
<feature type="transmembrane region" description="Helical" evidence="11">
    <location>
        <begin position="122"/>
        <end position="143"/>
    </location>
</feature>
<feature type="transmembrane region" description="Helical" evidence="11">
    <location>
        <begin position="149"/>
        <end position="171"/>
    </location>
</feature>
<keyword evidence="14" id="KW-0378">Hydrolase</keyword>
<dbReference type="InterPro" id="IPR017871">
    <property type="entry name" value="ABC_transporter-like_CS"/>
</dbReference>
<evidence type="ECO:0000259" key="12">
    <source>
        <dbReference type="PROSITE" id="PS50893"/>
    </source>
</evidence>
<keyword evidence="7 14" id="KW-0067">ATP-binding</keyword>
<evidence type="ECO:0000256" key="7">
    <source>
        <dbReference type="ARBA" id="ARBA00022840"/>
    </source>
</evidence>
<dbReference type="InterPro" id="IPR003439">
    <property type="entry name" value="ABC_transporter-like_ATP-bd"/>
</dbReference>
<feature type="transmembrane region" description="Helical" evidence="11">
    <location>
        <begin position="240"/>
        <end position="262"/>
    </location>
</feature>
<evidence type="ECO:0000256" key="6">
    <source>
        <dbReference type="ARBA" id="ARBA00022741"/>
    </source>
</evidence>
<dbReference type="GO" id="GO:0005886">
    <property type="term" value="C:plasma membrane"/>
    <property type="evidence" value="ECO:0007669"/>
    <property type="project" value="UniProtKB-SubCell"/>
</dbReference>
<gene>
    <name evidence="14" type="ORF">HNR40_001183</name>
</gene>
<protein>
    <submittedName>
        <fullName evidence="14">ATP-binding cassette subfamily B protein IrtB</fullName>
        <ecNumber evidence="14">3.6.3.-</ecNumber>
    </submittedName>
</protein>
<dbReference type="RefSeq" id="WP_184958893.1">
    <property type="nucleotide sequence ID" value="NZ_JACHIN010000001.1"/>
</dbReference>
<dbReference type="InterPro" id="IPR036640">
    <property type="entry name" value="ABC1_TM_sf"/>
</dbReference>
<keyword evidence="6" id="KW-0547">Nucleotide-binding</keyword>
<evidence type="ECO:0000256" key="3">
    <source>
        <dbReference type="ARBA" id="ARBA00022475"/>
    </source>
</evidence>
<evidence type="ECO:0000256" key="5">
    <source>
        <dbReference type="ARBA" id="ARBA00022692"/>
    </source>
</evidence>
<dbReference type="PANTHER" id="PTHR24221">
    <property type="entry name" value="ATP-BINDING CASSETTE SUB-FAMILY B"/>
    <property type="match status" value="1"/>
</dbReference>
<keyword evidence="2" id="KW-0813">Transport</keyword>
<dbReference type="FunFam" id="3.40.50.300:FF:000221">
    <property type="entry name" value="Multidrug ABC transporter ATP-binding protein"/>
    <property type="match status" value="1"/>
</dbReference>
<dbReference type="EC" id="3.6.3.-" evidence="14"/>
<organism evidence="14 15">
    <name type="scientific">Nonomuraea endophytica</name>
    <dbReference type="NCBI Taxonomy" id="714136"/>
    <lineage>
        <taxon>Bacteria</taxon>
        <taxon>Bacillati</taxon>
        <taxon>Actinomycetota</taxon>
        <taxon>Actinomycetes</taxon>
        <taxon>Streptosporangiales</taxon>
        <taxon>Streptosporangiaceae</taxon>
        <taxon>Nonomuraea</taxon>
    </lineage>
</organism>
<evidence type="ECO:0000256" key="4">
    <source>
        <dbReference type="ARBA" id="ARBA00022519"/>
    </source>
</evidence>
<dbReference type="SUPFAM" id="SSF90123">
    <property type="entry name" value="ABC transporter transmembrane region"/>
    <property type="match status" value="1"/>
</dbReference>
<keyword evidence="4" id="KW-0997">Cell inner membrane</keyword>
<comment type="similarity">
    <text evidence="10">Belongs to the ABC transporter superfamily. Siderophore-Fe(3+) uptake transporter (SIUT) (TC 3.A.1.21) family.</text>
</comment>
<evidence type="ECO:0000256" key="1">
    <source>
        <dbReference type="ARBA" id="ARBA00004429"/>
    </source>
</evidence>
<dbReference type="SUPFAM" id="SSF52540">
    <property type="entry name" value="P-loop containing nucleoside triphosphate hydrolases"/>
    <property type="match status" value="1"/>
</dbReference>
<evidence type="ECO:0000313" key="14">
    <source>
        <dbReference type="EMBL" id="MBB5075737.1"/>
    </source>
</evidence>
<evidence type="ECO:0000256" key="2">
    <source>
        <dbReference type="ARBA" id="ARBA00022448"/>
    </source>
</evidence>
<feature type="domain" description="ABC transporter" evidence="12">
    <location>
        <begin position="332"/>
        <end position="566"/>
    </location>
</feature>
<dbReference type="Gene3D" id="3.40.50.300">
    <property type="entry name" value="P-loop containing nucleotide triphosphate hydrolases"/>
    <property type="match status" value="1"/>
</dbReference>
<keyword evidence="5 11" id="KW-0812">Transmembrane</keyword>
<dbReference type="InterPro" id="IPR011527">
    <property type="entry name" value="ABC1_TM_dom"/>
</dbReference>
<keyword evidence="8 11" id="KW-1133">Transmembrane helix</keyword>
<dbReference type="AlphaFoldDB" id="A0A7W7ZXR1"/>
<feature type="domain" description="ABC transmembrane type-1" evidence="13">
    <location>
        <begin position="21"/>
        <end position="297"/>
    </location>
</feature>
<dbReference type="Gene3D" id="1.20.1560.10">
    <property type="entry name" value="ABC transporter type 1, transmembrane domain"/>
    <property type="match status" value="1"/>
</dbReference>
<evidence type="ECO:0000256" key="8">
    <source>
        <dbReference type="ARBA" id="ARBA00022989"/>
    </source>
</evidence>
<dbReference type="Pfam" id="PF00664">
    <property type="entry name" value="ABC_membrane"/>
    <property type="match status" value="1"/>
</dbReference>
<dbReference type="InterPro" id="IPR039421">
    <property type="entry name" value="Type_1_exporter"/>
</dbReference>
<dbReference type="Pfam" id="PF00005">
    <property type="entry name" value="ABC_tran"/>
    <property type="match status" value="1"/>
</dbReference>
<dbReference type="EMBL" id="JACHIN010000001">
    <property type="protein sequence ID" value="MBB5075737.1"/>
    <property type="molecule type" value="Genomic_DNA"/>
</dbReference>
<name>A0A7W7ZXR1_9ACTN</name>
<dbReference type="Proteomes" id="UP000568380">
    <property type="component" value="Unassembled WGS sequence"/>
</dbReference>
<dbReference type="GO" id="GO:0034040">
    <property type="term" value="F:ATPase-coupled lipid transmembrane transporter activity"/>
    <property type="evidence" value="ECO:0007669"/>
    <property type="project" value="TreeGrafter"/>
</dbReference>
<dbReference type="InterPro" id="IPR027417">
    <property type="entry name" value="P-loop_NTPase"/>
</dbReference>
<reference evidence="14 15" key="1">
    <citation type="submission" date="2020-08" db="EMBL/GenBank/DDBJ databases">
        <title>Genomic Encyclopedia of Type Strains, Phase IV (KMG-IV): sequencing the most valuable type-strain genomes for metagenomic binning, comparative biology and taxonomic classification.</title>
        <authorList>
            <person name="Goeker M."/>
        </authorList>
    </citation>
    <scope>NUCLEOTIDE SEQUENCE [LARGE SCALE GENOMIC DNA]</scope>
    <source>
        <strain evidence="14 15">DSM 45385</strain>
    </source>
</reference>
<evidence type="ECO:0000256" key="9">
    <source>
        <dbReference type="ARBA" id="ARBA00023136"/>
    </source>
</evidence>
<feature type="transmembrane region" description="Helical" evidence="11">
    <location>
        <begin position="21"/>
        <end position="45"/>
    </location>
</feature>
<dbReference type="GO" id="GO:0016887">
    <property type="term" value="F:ATP hydrolysis activity"/>
    <property type="evidence" value="ECO:0007669"/>
    <property type="project" value="InterPro"/>
</dbReference>
<dbReference type="PROSITE" id="PS50893">
    <property type="entry name" value="ABC_TRANSPORTER_2"/>
    <property type="match status" value="1"/>
</dbReference>
<dbReference type="GO" id="GO:0005524">
    <property type="term" value="F:ATP binding"/>
    <property type="evidence" value="ECO:0007669"/>
    <property type="project" value="UniProtKB-KW"/>
</dbReference>
<dbReference type="SMART" id="SM00382">
    <property type="entry name" value="AAA"/>
    <property type="match status" value="1"/>
</dbReference>